<evidence type="ECO:0000256" key="5">
    <source>
        <dbReference type="RuleBase" id="RU363076"/>
    </source>
</evidence>
<dbReference type="EMBL" id="AVOT02111324">
    <property type="protein sequence ID" value="MBW0581974.1"/>
    <property type="molecule type" value="Genomic_DNA"/>
</dbReference>
<evidence type="ECO:0000313" key="7">
    <source>
        <dbReference type="Proteomes" id="UP000765509"/>
    </source>
</evidence>
<protein>
    <recommendedName>
        <fullName evidence="5">SURF1-like protein</fullName>
    </recommendedName>
</protein>
<evidence type="ECO:0000313" key="6">
    <source>
        <dbReference type="EMBL" id="MBW0581974.1"/>
    </source>
</evidence>
<evidence type="ECO:0000256" key="4">
    <source>
        <dbReference type="ARBA" id="ARBA00023136"/>
    </source>
</evidence>
<sequence>LKHQPNSKCLEALLRRPTTWNTYHPSTMLINTSKAFGAFRLVIHHPVYPTMANVFWSHSNHYHHAAARNKSSDQTTFSEFREPLDTTSWKPQVSQRWTPMTIVLICEPLLTFGLGTWEVQRLGWKCNHIKDLEHKMSIEPITLPTQINPTIVPEFEYRKVKLIGRFDHSQGILIQSRTRDSELEYHVITLFYRDDGGDSILVNRGFIKREIQASCFTSIKHGTKIG</sequence>
<dbReference type="CDD" id="cd06662">
    <property type="entry name" value="SURF1"/>
    <property type="match status" value="1"/>
</dbReference>
<dbReference type="PANTHER" id="PTHR23427:SF2">
    <property type="entry name" value="SURFEIT LOCUS PROTEIN 1"/>
    <property type="match status" value="1"/>
</dbReference>
<keyword evidence="5" id="KW-0999">Mitochondrion inner membrane</keyword>
<dbReference type="AlphaFoldDB" id="A0A9Q3Q1L8"/>
<dbReference type="PROSITE" id="PS50895">
    <property type="entry name" value="SURF1"/>
    <property type="match status" value="1"/>
</dbReference>
<keyword evidence="7" id="KW-1185">Reference proteome</keyword>
<keyword evidence="3" id="KW-1133">Transmembrane helix</keyword>
<comment type="function">
    <text evidence="5">Probably involved in the biogenesis of the COX complex.</text>
</comment>
<dbReference type="Proteomes" id="UP000765509">
    <property type="component" value="Unassembled WGS sequence"/>
</dbReference>
<comment type="subcellular location">
    <subcellularLocation>
        <location evidence="1">Membrane</location>
    </subcellularLocation>
    <subcellularLocation>
        <location evidence="5">Mitochondrion inner membrane</location>
        <topology evidence="5">Multi-pass membrane protein</topology>
    </subcellularLocation>
</comment>
<evidence type="ECO:0000256" key="2">
    <source>
        <dbReference type="ARBA" id="ARBA00022692"/>
    </source>
</evidence>
<feature type="non-terminal residue" evidence="6">
    <location>
        <position position="1"/>
    </location>
</feature>
<reference evidence="6" key="1">
    <citation type="submission" date="2021-03" db="EMBL/GenBank/DDBJ databases">
        <title>Draft genome sequence of rust myrtle Austropuccinia psidii MF-1, a brazilian biotype.</title>
        <authorList>
            <person name="Quecine M.C."/>
            <person name="Pachon D.M.R."/>
            <person name="Bonatelli M.L."/>
            <person name="Correr F.H."/>
            <person name="Franceschini L.M."/>
            <person name="Leite T.F."/>
            <person name="Margarido G.R.A."/>
            <person name="Almeida C.A."/>
            <person name="Ferrarezi J.A."/>
            <person name="Labate C.A."/>
        </authorList>
    </citation>
    <scope>NUCLEOTIDE SEQUENCE</scope>
    <source>
        <strain evidence="6">MF-1</strain>
    </source>
</reference>
<accession>A0A9Q3Q1L8</accession>
<keyword evidence="4" id="KW-0472">Membrane</keyword>
<proteinExistence type="inferred from homology"/>
<dbReference type="PANTHER" id="PTHR23427">
    <property type="entry name" value="SURFEIT LOCUS PROTEIN"/>
    <property type="match status" value="1"/>
</dbReference>
<gene>
    <name evidence="6" type="ORF">O181_121689</name>
</gene>
<keyword evidence="5" id="KW-0496">Mitochondrion</keyword>
<dbReference type="InterPro" id="IPR045214">
    <property type="entry name" value="Surf1/Surf4"/>
</dbReference>
<evidence type="ECO:0000256" key="3">
    <source>
        <dbReference type="ARBA" id="ARBA00022989"/>
    </source>
</evidence>
<dbReference type="Pfam" id="PF02104">
    <property type="entry name" value="SURF1"/>
    <property type="match status" value="1"/>
</dbReference>
<dbReference type="OrthoDB" id="10040024at2759"/>
<comment type="similarity">
    <text evidence="5">Belongs to the SURF1 family.</text>
</comment>
<dbReference type="InterPro" id="IPR002994">
    <property type="entry name" value="Surf1/Shy1"/>
</dbReference>
<dbReference type="GO" id="GO:0005743">
    <property type="term" value="C:mitochondrial inner membrane"/>
    <property type="evidence" value="ECO:0007669"/>
    <property type="project" value="UniProtKB-SubCell"/>
</dbReference>
<organism evidence="6 7">
    <name type="scientific">Austropuccinia psidii MF-1</name>
    <dbReference type="NCBI Taxonomy" id="1389203"/>
    <lineage>
        <taxon>Eukaryota</taxon>
        <taxon>Fungi</taxon>
        <taxon>Dikarya</taxon>
        <taxon>Basidiomycota</taxon>
        <taxon>Pucciniomycotina</taxon>
        <taxon>Pucciniomycetes</taxon>
        <taxon>Pucciniales</taxon>
        <taxon>Sphaerophragmiaceae</taxon>
        <taxon>Austropuccinia</taxon>
    </lineage>
</organism>
<evidence type="ECO:0000256" key="1">
    <source>
        <dbReference type="ARBA" id="ARBA00004370"/>
    </source>
</evidence>
<name>A0A9Q3Q1L8_9BASI</name>
<dbReference type="GO" id="GO:0033617">
    <property type="term" value="P:mitochondrial respiratory chain complex IV assembly"/>
    <property type="evidence" value="ECO:0007669"/>
    <property type="project" value="TreeGrafter"/>
</dbReference>
<keyword evidence="2" id="KW-0812">Transmembrane</keyword>
<comment type="caution">
    <text evidence="6">The sequence shown here is derived from an EMBL/GenBank/DDBJ whole genome shotgun (WGS) entry which is preliminary data.</text>
</comment>